<dbReference type="InterPro" id="IPR000210">
    <property type="entry name" value="BTB/POZ_dom"/>
</dbReference>
<dbReference type="PANTHER" id="PTHR47843:SF2">
    <property type="entry name" value="BTB DOMAIN-CONTAINING PROTEIN"/>
    <property type="match status" value="1"/>
</dbReference>
<dbReference type="Pfam" id="PF00651">
    <property type="entry name" value="BTB"/>
    <property type="match status" value="1"/>
</dbReference>
<dbReference type="SUPFAM" id="SSF54695">
    <property type="entry name" value="POZ domain"/>
    <property type="match status" value="1"/>
</dbReference>
<evidence type="ECO:0000259" key="1">
    <source>
        <dbReference type="PROSITE" id="PS50097"/>
    </source>
</evidence>
<evidence type="ECO:0000313" key="2">
    <source>
        <dbReference type="EMBL" id="TVY56447.1"/>
    </source>
</evidence>
<dbReference type="PROSITE" id="PS50097">
    <property type="entry name" value="BTB"/>
    <property type="match status" value="1"/>
</dbReference>
<dbReference type="Proteomes" id="UP000469558">
    <property type="component" value="Unassembled WGS sequence"/>
</dbReference>
<dbReference type="SMART" id="SM00225">
    <property type="entry name" value="BTB"/>
    <property type="match status" value="1"/>
</dbReference>
<dbReference type="OrthoDB" id="6359816at2759"/>
<dbReference type="EMBL" id="QGMK01002727">
    <property type="protein sequence ID" value="TVY56447.1"/>
    <property type="molecule type" value="Genomic_DNA"/>
</dbReference>
<keyword evidence="3" id="KW-1185">Reference proteome</keyword>
<accession>A0A8T9BRG6</accession>
<reference evidence="2 3" key="1">
    <citation type="submission" date="2018-05" db="EMBL/GenBank/DDBJ databases">
        <title>Genome sequencing and assembly of the regulated plant pathogen Lachnellula willkommii and related sister species for the development of diagnostic species identification markers.</title>
        <authorList>
            <person name="Giroux E."/>
            <person name="Bilodeau G."/>
        </authorList>
    </citation>
    <scope>NUCLEOTIDE SEQUENCE [LARGE SCALE GENOMIC DNA]</scope>
    <source>
        <strain evidence="2 3">CBS 268.59</strain>
    </source>
</reference>
<protein>
    <recommendedName>
        <fullName evidence="1">BTB domain-containing protein</fullName>
    </recommendedName>
</protein>
<organism evidence="2 3">
    <name type="scientific">Lachnellula suecica</name>
    <dbReference type="NCBI Taxonomy" id="602035"/>
    <lineage>
        <taxon>Eukaryota</taxon>
        <taxon>Fungi</taxon>
        <taxon>Dikarya</taxon>
        <taxon>Ascomycota</taxon>
        <taxon>Pezizomycotina</taxon>
        <taxon>Leotiomycetes</taxon>
        <taxon>Helotiales</taxon>
        <taxon>Lachnaceae</taxon>
        <taxon>Lachnellula</taxon>
    </lineage>
</organism>
<feature type="domain" description="BTB" evidence="1">
    <location>
        <begin position="19"/>
        <end position="80"/>
    </location>
</feature>
<gene>
    <name evidence="2" type="ORF">LSUE1_G009731</name>
</gene>
<comment type="caution">
    <text evidence="2">The sequence shown here is derived from an EMBL/GenBank/DDBJ whole genome shotgun (WGS) entry which is preliminary data.</text>
</comment>
<dbReference type="AlphaFoldDB" id="A0A8T9BRG6"/>
<dbReference type="CDD" id="cd18186">
    <property type="entry name" value="BTB_POZ_ZBTB_KLHL-like"/>
    <property type="match status" value="1"/>
</dbReference>
<sequence length="231" mass="25665">MAEVVATPALGSVLGIEMVDIFVGPSKTQFRVHKALLCSRSPYFKGMFESGFAETSSQSANLPEDSPTVFALFLEWLYGGCFAPLDVQYVKDHGSASVEQRIMLYTFAEKICLDQLADCTMSSHLSTLKLGNWSANAADMKLGYNGSVTGSPIRKFMCCSLLYLVKHGPENSWPSHKLFHALTIPDLAQDFIELMRKMDAEGKEKRSQIVQPRDMPTCKFHKHPKGAKCPF</sequence>
<dbReference type="Gene3D" id="3.30.710.10">
    <property type="entry name" value="Potassium Channel Kv1.1, Chain A"/>
    <property type="match status" value="1"/>
</dbReference>
<proteinExistence type="predicted"/>
<dbReference type="PANTHER" id="PTHR47843">
    <property type="entry name" value="BTB DOMAIN-CONTAINING PROTEIN-RELATED"/>
    <property type="match status" value="1"/>
</dbReference>
<evidence type="ECO:0000313" key="3">
    <source>
        <dbReference type="Proteomes" id="UP000469558"/>
    </source>
</evidence>
<dbReference type="InterPro" id="IPR011333">
    <property type="entry name" value="SKP1/BTB/POZ_sf"/>
</dbReference>
<name>A0A8T9BRG6_9HELO</name>